<feature type="compositionally biased region" description="Polar residues" evidence="7">
    <location>
        <begin position="7"/>
        <end position="20"/>
    </location>
</feature>
<feature type="region of interest" description="Disordered" evidence="7">
    <location>
        <begin position="1269"/>
        <end position="1327"/>
    </location>
</feature>
<sequence length="1968" mass="213471">MVPMGISPTQNVAANSGQTTLSSSAGALSLASLQPSTSGDSAVSTSTLTSVSVSVSTSSKATPQSPLGFEAKVPPSKDTQWPESSCGRQAAGEPEALPLLQSGQTSEPEAQDHAGESLGFSASPDRLASDPSEKPEPDDGGRAADVSEIIEASAIRKTTAPSPPLLGKDNESQDETDEARGRRREVVVVLKSGEVLPMEIKATSATGSPHLPRVPSETRPDGEPEPRAPRPDPCVADGRDRAVSPGSQADCLAVSGGEKGSAHRGRQVMVDSYRAADAEETRSVWGREPALYTCTKCSVYFQEKEFLRRHMLDHFEGQAEDRFKARVRPYSCQECGHAFWDPGSLQKHLNLHQARRARFMEAIQELRGEAAGPADANPKSQPKTHAGCGLRPSGAGRDLEEPRPPLTRPADKPPPGHRAVLATQRKSYYACERCQFTTPLESAFLQHLKRVHQHLYQEDSEISPGPSKGAAGSSPCPLDQPESCREVSKASSRSALKAERAPLPTGGCYGGPWPVVFSGGLKNKPQVAGGSDGGSLNLKIHHSRPGGRSWRGPKSMQRTVALSRSLESSGPQKRQFSTARKSSSAVRELSGLRMGDAFACGIKATGQFSLANSPLGNPRQPTHVEGAGEERGSDVSCRAKAPNSKAQSFRIHLGELKSRQAGRARKRANPTSCNPRALKKGTKEILLTLNVPQELPVAQHRQLLKMTPVIVMGGTDGHWECRSLDPGQESDSLLDYPRDQGLLWKQPSGDLSEEMVKESEELLSRNLLRMFPLVERECPYCPDKFHTGIGLANHVRGHLKRVGISYNTRHFISAEEVTAIEKEFSLQKLKRRALKVRGGAVEKCNLCGAHFDSRAGMSSHARAHLRDLHVMTWSATSSPIDLLNQLLHHLVPPGPPEPASNNPKPRARLSPEPPTSTPHPTSTDNTTLQRNKVVVIDPDDEEVSTLESELRSEHISGKSDLQEKNGSVTAIDTNSQGTPVHSKPQSLPKPASAPLGEEQSLQANKLLNSCQLCGTCFETRKGLSSHARFHLRQFGVSDSESSGAPIGTLYELMKRKGIPSVLPSALASGKPPSYAPKEGSAIKQGASGKLPGEEFQDETTHTPKSPKLAMGSPSKGQSPTAPSPLKKIHPILPKPLSNKSPDQEKSEAPPLNTPQTSGELLSKKLFWSPQDNNTPLNLTVNSEHISCQLCGACFETRKGLSSHSRAHLRHFGAVDVDSKGSPIEALNEFIRKKGIQGALSTMVPSEKTHNYDQNSLLKEGRSHFKSALETAAGKKESAKSPLKSPSVKSPSAKSLSMKSSSLKSPSMKSPSVKSPSMSSQKKPKHVTMRVQMESGVSMTSRDPNGLPSEPYWATSPINLSIGSHPSKDTRCEFCGDYFENRKGLSSHARSHLRQFGVTEWTVNGSPIDTLKELMKRKIHAPGSMTMSGHKMPSKPSGNLMKSTSDQLVDERYPQPANKSSKFSLNISPIGEVPSGSLVPKKVGGGYLSPPPLKKMKPAPLKKVKQEYVKVEFNPEEAAGSLKSEQFSSQQMWQDGAAPLHLTVNQPSKAIRCEFCGDYFENRKGLSSHARSHLRQFGVTEWTVNGSPIATLRKLVKRKGKSGPFRHEPQQEPPNYLYEDRAVSKPYIIKSSVKELQQDLLSPSSGKVLSYLPNSQPQPVSPIGKKIPMGFVSTAPQKKLTAEGGSVSAELKPNYPPSETGSYKPKSAWSPQKVPTSPGISADTCCELCGHYFENRKALASHARAHLRQFGVTEWHINGSPIDTLREWIRQKPTLPSATPPGPPERPIPKPYKNHVKPSPKELPLERCSPPVGKMVKLEPAQPKLVQQTFPASPGVHKTLEADTMLQSECLIPTDLSQGSLLDCPPSSSMPSEDEEPHLKKKRKHPVKLGTCEYCGVTLTTGVGLSNHMRGHLKSGLKRKLPGLAQFEELHERADPGLTDTCETLALSNLTTERKSNETVIYIYIHIHI</sequence>
<keyword evidence="2" id="KW-0479">Metal-binding</keyword>
<dbReference type="GO" id="GO:0008270">
    <property type="term" value="F:zinc ion binding"/>
    <property type="evidence" value="ECO:0007669"/>
    <property type="project" value="UniProtKB-KW"/>
</dbReference>
<feature type="domain" description="C2H2-type" evidence="8">
    <location>
        <begin position="330"/>
        <end position="357"/>
    </location>
</feature>
<dbReference type="GeneTree" id="ENSGT00940000159979"/>
<feature type="domain" description="C2H2-type" evidence="8">
    <location>
        <begin position="1008"/>
        <end position="1030"/>
    </location>
</feature>
<proteinExistence type="predicted"/>
<evidence type="ECO:0000256" key="5">
    <source>
        <dbReference type="ARBA" id="ARBA00023242"/>
    </source>
</evidence>
<feature type="compositionally biased region" description="Low complexity" evidence="7">
    <location>
        <begin position="918"/>
        <end position="927"/>
    </location>
</feature>
<reference evidence="10" key="1">
    <citation type="journal article" date="2006" name="Science">
        <title>Ancient noncoding elements conserved in the human genome.</title>
        <authorList>
            <person name="Venkatesh B."/>
            <person name="Kirkness E.F."/>
            <person name="Loh Y.H."/>
            <person name="Halpern A.L."/>
            <person name="Lee A.P."/>
            <person name="Johnson J."/>
            <person name="Dandona N."/>
            <person name="Viswanathan L.D."/>
            <person name="Tay A."/>
            <person name="Venter J.C."/>
            <person name="Strausberg R.L."/>
            <person name="Brenner S."/>
        </authorList>
    </citation>
    <scope>NUCLEOTIDE SEQUENCE [LARGE SCALE GENOMIC DNA]</scope>
</reference>
<feature type="compositionally biased region" description="Low complexity" evidence="7">
    <location>
        <begin position="463"/>
        <end position="477"/>
    </location>
</feature>
<feature type="region of interest" description="Disordered" evidence="7">
    <location>
        <begin position="1"/>
        <end position="185"/>
    </location>
</feature>
<feature type="region of interest" description="Disordered" evidence="7">
    <location>
        <begin position="369"/>
        <end position="418"/>
    </location>
</feature>
<feature type="region of interest" description="Disordered" evidence="7">
    <location>
        <begin position="610"/>
        <end position="644"/>
    </location>
</feature>
<dbReference type="Gene3D" id="3.30.160.60">
    <property type="entry name" value="Classic Zinc Finger"/>
    <property type="match status" value="1"/>
</dbReference>
<feature type="domain" description="C2H2-type" evidence="8">
    <location>
        <begin position="1185"/>
        <end position="1207"/>
    </location>
</feature>
<keyword evidence="5" id="KW-0539">Nucleus</keyword>
<dbReference type="PANTHER" id="PTHR24396">
    <property type="entry name" value="ZINC FINGER PROTEIN"/>
    <property type="match status" value="1"/>
</dbReference>
<dbReference type="SMART" id="SM00355">
    <property type="entry name" value="ZnF_C2H2"/>
    <property type="match status" value="11"/>
</dbReference>
<evidence type="ECO:0000256" key="7">
    <source>
        <dbReference type="SAM" id="MobiDB-lite"/>
    </source>
</evidence>
<name>A0A4W3IU11_CALMI</name>
<feature type="region of interest" description="Disordered" evidence="7">
    <location>
        <begin position="1772"/>
        <end position="1805"/>
    </location>
</feature>
<reference evidence="10" key="2">
    <citation type="journal article" date="2007" name="PLoS Biol.">
        <title>Survey sequencing and comparative analysis of the elephant shark (Callorhinchus milii) genome.</title>
        <authorList>
            <person name="Venkatesh B."/>
            <person name="Kirkness E.F."/>
            <person name="Loh Y.H."/>
            <person name="Halpern A.L."/>
            <person name="Lee A.P."/>
            <person name="Johnson J."/>
            <person name="Dandona N."/>
            <person name="Viswanathan L.D."/>
            <person name="Tay A."/>
            <person name="Venter J.C."/>
            <person name="Strausberg R.L."/>
            <person name="Brenner S."/>
        </authorList>
    </citation>
    <scope>NUCLEOTIDE SEQUENCE [LARGE SCALE GENOMIC DNA]</scope>
</reference>
<feature type="compositionally biased region" description="Basic and acidic residues" evidence="7">
    <location>
        <begin position="127"/>
        <end position="142"/>
    </location>
</feature>
<evidence type="ECO:0000259" key="8">
    <source>
        <dbReference type="PROSITE" id="PS50157"/>
    </source>
</evidence>
<evidence type="ECO:0000256" key="4">
    <source>
        <dbReference type="ARBA" id="ARBA00022833"/>
    </source>
</evidence>
<dbReference type="GO" id="GO:0000981">
    <property type="term" value="F:DNA-binding transcription factor activity, RNA polymerase II-specific"/>
    <property type="evidence" value="ECO:0007669"/>
    <property type="project" value="TreeGrafter"/>
</dbReference>
<feature type="domain" description="C2H2-type" evidence="8">
    <location>
        <begin position="292"/>
        <end position="319"/>
    </location>
</feature>
<evidence type="ECO:0000313" key="10">
    <source>
        <dbReference type="Proteomes" id="UP000314986"/>
    </source>
</evidence>
<evidence type="ECO:0000313" key="9">
    <source>
        <dbReference type="Ensembl" id="ENSCMIP00000032897.1"/>
    </source>
</evidence>
<reference evidence="10" key="3">
    <citation type="journal article" date="2014" name="Nature">
        <title>Elephant shark genome provides unique insights into gnathostome evolution.</title>
        <authorList>
            <consortium name="International Elephant Shark Genome Sequencing Consortium"/>
            <person name="Venkatesh B."/>
            <person name="Lee A.P."/>
            <person name="Ravi V."/>
            <person name="Maurya A.K."/>
            <person name="Lian M.M."/>
            <person name="Swann J.B."/>
            <person name="Ohta Y."/>
            <person name="Flajnik M.F."/>
            <person name="Sutoh Y."/>
            <person name="Kasahara M."/>
            <person name="Hoon S."/>
            <person name="Gangu V."/>
            <person name="Roy S.W."/>
            <person name="Irimia M."/>
            <person name="Korzh V."/>
            <person name="Kondrychyn I."/>
            <person name="Lim Z.W."/>
            <person name="Tay B.H."/>
            <person name="Tohari S."/>
            <person name="Kong K.W."/>
            <person name="Ho S."/>
            <person name="Lorente-Galdos B."/>
            <person name="Quilez J."/>
            <person name="Marques-Bonet T."/>
            <person name="Raney B.J."/>
            <person name="Ingham P.W."/>
            <person name="Tay A."/>
            <person name="Hillier L.W."/>
            <person name="Minx P."/>
            <person name="Boehm T."/>
            <person name="Wilson R.K."/>
            <person name="Brenner S."/>
            <person name="Warren W.C."/>
        </authorList>
    </citation>
    <scope>NUCLEOTIDE SEQUENCE [LARGE SCALE GENOMIC DNA]</scope>
</reference>
<feature type="region of interest" description="Disordered" evidence="7">
    <location>
        <begin position="456"/>
        <end position="503"/>
    </location>
</feature>
<feature type="region of interest" description="Disordered" evidence="7">
    <location>
        <begin position="1682"/>
        <end position="1714"/>
    </location>
</feature>
<dbReference type="GO" id="GO:0005634">
    <property type="term" value="C:nucleus"/>
    <property type="evidence" value="ECO:0007669"/>
    <property type="project" value="UniProtKB-SubCell"/>
</dbReference>
<dbReference type="InterPro" id="IPR036236">
    <property type="entry name" value="Znf_C2H2_sf"/>
</dbReference>
<feature type="region of interest" description="Disordered" evidence="7">
    <location>
        <begin position="199"/>
        <end position="248"/>
    </location>
</feature>
<dbReference type="GO" id="GO:0000978">
    <property type="term" value="F:RNA polymerase II cis-regulatory region sequence-specific DNA binding"/>
    <property type="evidence" value="ECO:0007669"/>
    <property type="project" value="TreeGrafter"/>
</dbReference>
<dbReference type="PROSITE" id="PS00028">
    <property type="entry name" value="ZINC_FINGER_C2H2_1"/>
    <property type="match status" value="10"/>
</dbReference>
<feature type="domain" description="C2H2-type" evidence="8">
    <location>
        <begin position="1550"/>
        <end position="1572"/>
    </location>
</feature>
<feature type="domain" description="C2H2-type" evidence="8">
    <location>
        <begin position="842"/>
        <end position="864"/>
    </location>
</feature>
<evidence type="ECO:0000256" key="1">
    <source>
        <dbReference type="ARBA" id="ARBA00004123"/>
    </source>
</evidence>
<feature type="domain" description="C2H2-type" evidence="8">
    <location>
        <begin position="1369"/>
        <end position="1391"/>
    </location>
</feature>
<dbReference type="SUPFAM" id="SSF57667">
    <property type="entry name" value="beta-beta-alpha zinc fingers"/>
    <property type="match status" value="3"/>
</dbReference>
<dbReference type="InterPro" id="IPR013087">
    <property type="entry name" value="Znf_C2H2_type"/>
</dbReference>
<protein>
    <recommendedName>
        <fullName evidence="8">C2H2-type domain-containing protein</fullName>
    </recommendedName>
</protein>
<feature type="region of interest" description="Disordered" evidence="7">
    <location>
        <begin position="889"/>
        <end position="996"/>
    </location>
</feature>
<dbReference type="PROSITE" id="PS50157">
    <property type="entry name" value="ZINC_FINGER_C2H2_2"/>
    <property type="match status" value="8"/>
</dbReference>
<feature type="compositionally biased region" description="Basic and acidic residues" evidence="7">
    <location>
        <begin position="948"/>
        <end position="963"/>
    </location>
</feature>
<feature type="compositionally biased region" description="Polar residues" evidence="7">
    <location>
        <begin position="556"/>
        <end position="585"/>
    </location>
</feature>
<feature type="compositionally biased region" description="Low complexity" evidence="7">
    <location>
        <begin position="1279"/>
        <end position="1320"/>
    </location>
</feature>
<feature type="region of interest" description="Disordered" evidence="7">
    <location>
        <begin position="1863"/>
        <end position="1882"/>
    </location>
</feature>
<keyword evidence="4" id="KW-0862">Zinc</keyword>
<reference evidence="9" key="4">
    <citation type="submission" date="2025-08" db="UniProtKB">
        <authorList>
            <consortium name="Ensembl"/>
        </authorList>
    </citation>
    <scope>IDENTIFICATION</scope>
</reference>
<dbReference type="Proteomes" id="UP000314986">
    <property type="component" value="Unassembled WGS sequence"/>
</dbReference>
<organism evidence="9 10">
    <name type="scientific">Callorhinchus milii</name>
    <name type="common">Ghost shark</name>
    <dbReference type="NCBI Taxonomy" id="7868"/>
    <lineage>
        <taxon>Eukaryota</taxon>
        <taxon>Metazoa</taxon>
        <taxon>Chordata</taxon>
        <taxon>Craniata</taxon>
        <taxon>Vertebrata</taxon>
        <taxon>Chondrichthyes</taxon>
        <taxon>Holocephali</taxon>
        <taxon>Chimaeriformes</taxon>
        <taxon>Callorhinchidae</taxon>
        <taxon>Callorhinchus</taxon>
    </lineage>
</organism>
<feature type="region of interest" description="Disordered" evidence="7">
    <location>
        <begin position="1067"/>
        <end position="1157"/>
    </location>
</feature>
<feature type="compositionally biased region" description="Polar residues" evidence="7">
    <location>
        <begin position="964"/>
        <end position="985"/>
    </location>
</feature>
<evidence type="ECO:0000256" key="6">
    <source>
        <dbReference type="PROSITE-ProRule" id="PRU00042"/>
    </source>
</evidence>
<feature type="compositionally biased region" description="Low complexity" evidence="7">
    <location>
        <begin position="41"/>
        <end position="59"/>
    </location>
</feature>
<dbReference type="Ensembl" id="ENSCMIT00000033401.1">
    <property type="protein sequence ID" value="ENSCMIP00000032897.1"/>
    <property type="gene ID" value="ENSCMIG00000014054.1"/>
</dbReference>
<comment type="subcellular location">
    <subcellularLocation>
        <location evidence="1">Nucleus</location>
    </subcellularLocation>
</comment>
<feature type="compositionally biased region" description="Polar residues" evidence="7">
    <location>
        <begin position="77"/>
        <end position="87"/>
    </location>
</feature>
<feature type="domain" description="C2H2-type" evidence="8">
    <location>
        <begin position="1723"/>
        <end position="1745"/>
    </location>
</feature>
<feature type="compositionally biased region" description="Pro residues" evidence="7">
    <location>
        <begin position="1777"/>
        <end position="1789"/>
    </location>
</feature>
<evidence type="ECO:0000256" key="3">
    <source>
        <dbReference type="ARBA" id="ARBA00022771"/>
    </source>
</evidence>
<keyword evidence="10" id="KW-1185">Reference proteome</keyword>
<accession>A0A4W3IU11</accession>
<feature type="compositionally biased region" description="Low complexity" evidence="7">
    <location>
        <begin position="21"/>
        <end position="33"/>
    </location>
</feature>
<dbReference type="InterPro" id="IPR051643">
    <property type="entry name" value="Transcr_Reg_ZincFinger"/>
</dbReference>
<keyword evidence="3 6" id="KW-0863">Zinc-finger</keyword>
<reference evidence="9" key="5">
    <citation type="submission" date="2025-09" db="UniProtKB">
        <authorList>
            <consortium name="Ensembl"/>
        </authorList>
    </citation>
    <scope>IDENTIFICATION</scope>
</reference>
<feature type="compositionally biased region" description="Basic and acidic residues" evidence="7">
    <location>
        <begin position="216"/>
        <end position="230"/>
    </location>
</feature>
<evidence type="ECO:0000256" key="2">
    <source>
        <dbReference type="ARBA" id="ARBA00022723"/>
    </source>
</evidence>
<feature type="region of interest" description="Disordered" evidence="7">
    <location>
        <begin position="524"/>
        <end position="586"/>
    </location>
</feature>
<dbReference type="PANTHER" id="PTHR24396:SF22">
    <property type="entry name" value="PROTEIN WIZ"/>
    <property type="match status" value="1"/>
</dbReference>
<feature type="region of interest" description="Disordered" evidence="7">
    <location>
        <begin position="1422"/>
        <end position="1441"/>
    </location>
</feature>